<dbReference type="InterPro" id="IPR007219">
    <property type="entry name" value="XnlR_reg_dom"/>
</dbReference>
<dbReference type="AlphaFoldDB" id="G9NQM8"/>
<comment type="caution">
    <text evidence="7">The sequence shown here is derived from an EMBL/GenBank/DDBJ whole genome shotgun (WGS) entry which is preliminary data.</text>
</comment>
<evidence type="ECO:0000256" key="1">
    <source>
        <dbReference type="ARBA" id="ARBA00022723"/>
    </source>
</evidence>
<gene>
    <name evidence="7" type="ORF">TRIATDRAFT_163221</name>
</gene>
<reference evidence="7 8" key="1">
    <citation type="journal article" date="2011" name="Genome Biol.">
        <title>Comparative genome sequence analysis underscores mycoparasitism as the ancestral life style of Trichoderma.</title>
        <authorList>
            <person name="Kubicek C.P."/>
            <person name="Herrera-Estrella A."/>
            <person name="Seidl-Seiboth V."/>
            <person name="Martinez D.A."/>
            <person name="Druzhinina I.S."/>
            <person name="Thon M."/>
            <person name="Zeilinger S."/>
            <person name="Casas-Flores S."/>
            <person name="Horwitz B.A."/>
            <person name="Mukherjee P.K."/>
            <person name="Mukherjee M."/>
            <person name="Kredics L."/>
            <person name="Alcaraz L.D."/>
            <person name="Aerts A."/>
            <person name="Antal Z."/>
            <person name="Atanasova L."/>
            <person name="Cervantes-Badillo M.G."/>
            <person name="Challacombe J."/>
            <person name="Chertkov O."/>
            <person name="McCluskey K."/>
            <person name="Coulpier F."/>
            <person name="Deshpande N."/>
            <person name="von Doehren H."/>
            <person name="Ebbole D.J."/>
            <person name="Esquivel-Naranjo E.U."/>
            <person name="Fekete E."/>
            <person name="Flipphi M."/>
            <person name="Glaser F."/>
            <person name="Gomez-Rodriguez E.Y."/>
            <person name="Gruber S."/>
            <person name="Han C."/>
            <person name="Henrissat B."/>
            <person name="Hermosa R."/>
            <person name="Hernandez-Onate M."/>
            <person name="Karaffa L."/>
            <person name="Kosti I."/>
            <person name="Le Crom S."/>
            <person name="Lindquist E."/>
            <person name="Lucas S."/>
            <person name="Luebeck M."/>
            <person name="Luebeck P.S."/>
            <person name="Margeot A."/>
            <person name="Metz B."/>
            <person name="Misra M."/>
            <person name="Nevalainen H."/>
            <person name="Omann M."/>
            <person name="Packer N."/>
            <person name="Perrone G."/>
            <person name="Uresti-Rivera E.E."/>
            <person name="Salamov A."/>
            <person name="Schmoll M."/>
            <person name="Seiboth B."/>
            <person name="Shapiro H."/>
            <person name="Sukno S."/>
            <person name="Tamayo-Ramos J.A."/>
            <person name="Tisch D."/>
            <person name="Wiest A."/>
            <person name="Wilkinson H.H."/>
            <person name="Zhang M."/>
            <person name="Coutinho P.M."/>
            <person name="Kenerley C.M."/>
            <person name="Monte E."/>
            <person name="Baker S.E."/>
            <person name="Grigoriev I.V."/>
        </authorList>
    </citation>
    <scope>NUCLEOTIDE SEQUENCE [LARGE SCALE GENOMIC DNA]</scope>
    <source>
        <strain evidence="8">ATCC 20476 / IMI 206040</strain>
    </source>
</reference>
<dbReference type="PANTHER" id="PTHR47660">
    <property type="entry name" value="TRANSCRIPTION FACTOR WITH C2H2 AND ZN(2)-CYS(6) DNA BINDING DOMAIN (EUROFUNG)-RELATED-RELATED"/>
    <property type="match status" value="1"/>
</dbReference>
<keyword evidence="8" id="KW-1185">Reference proteome</keyword>
<sequence>GDLYATSSNGARNACSTRAKRDDIFPDIERIDQLDDGICNPSMAISDLTYNAMLQHFDDICRQMQSQMQSQMPCFGMQSFPPLALLNLFVKLYFKCFDPILPFIHVPSLDVNKSCVLTTAIAAVGSHYFRSGELTACSSQLHEFCRRLLQQEPEGSKEEMTDLPVLQARILNHIGLCYSESKEPSSFVISTWSFTSSLINAQGHKHLLRYRNNRALKPTDWEEWVEAESWRRLYFTARVLHTMMVYHFNFDIDQSGGAAADFDLPQESLWQAQSHNDWTGLFMKTERNPSLSEATNELFQAKSVRFNLGEFAHCIILHEVYNEIAKITTYHNRQLASWTPTSESRSLFPVSSPESLITGVQKLTILGHSIHHSNAISDWRNAALDCVDVLHWAANAKIASLSGAEHPMVLHLHYSRIVLLVPRVALMTIAESVLPVSGNNEASVRTSHSQKAIEAAEHLIREWTQRDSSKARLAVIHGGCVFWHIRRYSRATFYDPLSVFYATLALWAYGFYTPKKKKLGCDRPESSTQPPLRQHVHSGDRDITFIRLDRPNDDEMVQLFVSSGQHSRMSALVSGVGDICGPEGPALVLKEGRAMLSAIPQTWIEGSHYMDILLALE</sequence>
<keyword evidence="4" id="KW-0804">Transcription</keyword>
<dbReference type="EMBL" id="ABDG02000021">
    <property type="protein sequence ID" value="EHK46851.1"/>
    <property type="molecule type" value="Genomic_DNA"/>
</dbReference>
<feature type="non-terminal residue" evidence="7">
    <location>
        <position position="617"/>
    </location>
</feature>
<protein>
    <recommendedName>
        <fullName evidence="6">Xylanolytic transcriptional activator regulatory domain-containing protein</fullName>
    </recommendedName>
</protein>
<accession>G9NQM8</accession>
<organism evidence="7 8">
    <name type="scientific">Hypocrea atroviridis (strain ATCC 20476 / IMI 206040)</name>
    <name type="common">Trichoderma atroviride</name>
    <dbReference type="NCBI Taxonomy" id="452589"/>
    <lineage>
        <taxon>Eukaryota</taxon>
        <taxon>Fungi</taxon>
        <taxon>Dikarya</taxon>
        <taxon>Ascomycota</taxon>
        <taxon>Pezizomycotina</taxon>
        <taxon>Sordariomycetes</taxon>
        <taxon>Hypocreomycetidae</taxon>
        <taxon>Hypocreales</taxon>
        <taxon>Hypocreaceae</taxon>
        <taxon>Trichoderma</taxon>
    </lineage>
</organism>
<evidence type="ECO:0000313" key="8">
    <source>
        <dbReference type="Proteomes" id="UP000005426"/>
    </source>
</evidence>
<keyword evidence="1" id="KW-0479">Metal-binding</keyword>
<proteinExistence type="predicted"/>
<dbReference type="GO" id="GO:0003677">
    <property type="term" value="F:DNA binding"/>
    <property type="evidence" value="ECO:0007669"/>
    <property type="project" value="InterPro"/>
</dbReference>
<dbReference type="CDD" id="cd12148">
    <property type="entry name" value="fungal_TF_MHR"/>
    <property type="match status" value="1"/>
</dbReference>
<dbReference type="GO" id="GO:0008270">
    <property type="term" value="F:zinc ion binding"/>
    <property type="evidence" value="ECO:0007669"/>
    <property type="project" value="InterPro"/>
</dbReference>
<dbReference type="eggNOG" id="KOG1721">
    <property type="taxonomic scope" value="Eukaryota"/>
</dbReference>
<dbReference type="PANTHER" id="PTHR47660:SF7">
    <property type="entry name" value="TRANSCRIPTION FACTOR WITH C2H2 AND ZN(2)-CYS(6) DNA BINDING DOMAIN (EUROFUNG)"/>
    <property type="match status" value="1"/>
</dbReference>
<keyword evidence="5" id="KW-0539">Nucleus</keyword>
<feature type="non-terminal residue" evidence="7">
    <location>
        <position position="1"/>
    </location>
</feature>
<keyword evidence="3" id="KW-0805">Transcription regulation</keyword>
<dbReference type="OMA" id="HEIPDIC"/>
<dbReference type="OrthoDB" id="10018191at2759"/>
<evidence type="ECO:0000313" key="7">
    <source>
        <dbReference type="EMBL" id="EHK46851.1"/>
    </source>
</evidence>
<evidence type="ECO:0000256" key="4">
    <source>
        <dbReference type="ARBA" id="ARBA00023163"/>
    </source>
</evidence>
<dbReference type="Proteomes" id="UP000005426">
    <property type="component" value="Unassembled WGS sequence"/>
</dbReference>
<evidence type="ECO:0000259" key="6">
    <source>
        <dbReference type="Pfam" id="PF04082"/>
    </source>
</evidence>
<name>G9NQM8_HYPAI</name>
<evidence type="ECO:0000256" key="5">
    <source>
        <dbReference type="ARBA" id="ARBA00023242"/>
    </source>
</evidence>
<evidence type="ECO:0000256" key="2">
    <source>
        <dbReference type="ARBA" id="ARBA00022833"/>
    </source>
</evidence>
<dbReference type="HOGENOM" id="CLU_003864_0_0_1"/>
<dbReference type="Pfam" id="PF04082">
    <property type="entry name" value="Fungal_trans"/>
    <property type="match status" value="1"/>
</dbReference>
<dbReference type="STRING" id="452589.G9NQM8"/>
<dbReference type="GO" id="GO:0006351">
    <property type="term" value="P:DNA-templated transcription"/>
    <property type="evidence" value="ECO:0007669"/>
    <property type="project" value="InterPro"/>
</dbReference>
<keyword evidence="2" id="KW-0862">Zinc</keyword>
<feature type="domain" description="Xylanolytic transcriptional activator regulatory" evidence="6">
    <location>
        <begin position="91"/>
        <end position="245"/>
    </location>
</feature>
<evidence type="ECO:0000256" key="3">
    <source>
        <dbReference type="ARBA" id="ARBA00023015"/>
    </source>
</evidence>